<keyword evidence="3" id="KW-1185">Reference proteome</keyword>
<proteinExistence type="predicted"/>
<sequence>MDVWNPGYENWEPSAGPPQSSPPSPPPSSPLPSTPTSIFASPSHFLSHPKLVGMKVLVDIISGTEATLSKAKGVFVELRESPITVVEARLSKTKTKSIIIPLQSISRFRKPPSPDSLMVIISGDNQHVGKVVRRAGTLGSGEGLVFICVVFDGQDEKSKMTGEVLEVTLEQVMTVEESPQVRFWAKNLMQLILAHARVALRSRQTPGERSYESWTALIKEQNDNIARAIAS</sequence>
<evidence type="ECO:0000313" key="3">
    <source>
        <dbReference type="Proteomes" id="UP001465976"/>
    </source>
</evidence>
<reference evidence="2 3" key="1">
    <citation type="submission" date="2024-02" db="EMBL/GenBank/DDBJ databases">
        <title>A draft genome for the cacao thread blight pathogen Marasmius crinis-equi.</title>
        <authorList>
            <person name="Cohen S.P."/>
            <person name="Baruah I.K."/>
            <person name="Amoako-Attah I."/>
            <person name="Bukari Y."/>
            <person name="Meinhardt L.W."/>
            <person name="Bailey B.A."/>
        </authorList>
    </citation>
    <scope>NUCLEOTIDE SEQUENCE [LARGE SCALE GENOMIC DNA]</scope>
    <source>
        <strain evidence="2 3">GH-76</strain>
    </source>
</reference>
<name>A0ABR3ESB1_9AGAR</name>
<comment type="caution">
    <text evidence="2">The sequence shown here is derived from an EMBL/GenBank/DDBJ whole genome shotgun (WGS) entry which is preliminary data.</text>
</comment>
<evidence type="ECO:0000313" key="2">
    <source>
        <dbReference type="EMBL" id="KAL0565802.1"/>
    </source>
</evidence>
<organism evidence="2 3">
    <name type="scientific">Marasmius crinis-equi</name>
    <dbReference type="NCBI Taxonomy" id="585013"/>
    <lineage>
        <taxon>Eukaryota</taxon>
        <taxon>Fungi</taxon>
        <taxon>Dikarya</taxon>
        <taxon>Basidiomycota</taxon>
        <taxon>Agaricomycotina</taxon>
        <taxon>Agaricomycetes</taxon>
        <taxon>Agaricomycetidae</taxon>
        <taxon>Agaricales</taxon>
        <taxon>Marasmiineae</taxon>
        <taxon>Marasmiaceae</taxon>
        <taxon>Marasmius</taxon>
    </lineage>
</organism>
<protein>
    <submittedName>
        <fullName evidence="2">Uncharacterized protein</fullName>
    </submittedName>
</protein>
<feature type="compositionally biased region" description="Pro residues" evidence="1">
    <location>
        <begin position="15"/>
        <end position="33"/>
    </location>
</feature>
<dbReference type="Proteomes" id="UP001465976">
    <property type="component" value="Unassembled WGS sequence"/>
</dbReference>
<dbReference type="EMBL" id="JBAHYK010002117">
    <property type="protein sequence ID" value="KAL0565802.1"/>
    <property type="molecule type" value="Genomic_DNA"/>
</dbReference>
<gene>
    <name evidence="2" type="ORF">V5O48_016216</name>
</gene>
<feature type="region of interest" description="Disordered" evidence="1">
    <location>
        <begin position="1"/>
        <end position="36"/>
    </location>
</feature>
<evidence type="ECO:0000256" key="1">
    <source>
        <dbReference type="SAM" id="MobiDB-lite"/>
    </source>
</evidence>
<accession>A0ABR3ESB1</accession>